<feature type="region of interest" description="Disordered" evidence="1">
    <location>
        <begin position="1"/>
        <end position="20"/>
    </location>
</feature>
<keyword evidence="3" id="KW-1185">Reference proteome</keyword>
<reference evidence="2 3" key="1">
    <citation type="submission" date="2019-02" db="EMBL/GenBank/DDBJ databases">
        <title>Emended description of the genus Rhodopseudomonas and description of Rhodopseudomonas albus sp. nov., a non-phototrophic, heavy-metal-tolerant bacterium isolated from garden soil.</title>
        <authorList>
            <person name="Bao Z."/>
            <person name="Cao W.W."/>
            <person name="Sato Y."/>
            <person name="Nishizawa T."/>
            <person name="Zhao J."/>
            <person name="Guo Y."/>
            <person name="Ohta H."/>
        </authorList>
    </citation>
    <scope>NUCLEOTIDE SEQUENCE [LARGE SCALE GENOMIC DNA]</scope>
    <source>
        <strain evidence="2 3">SK50-23</strain>
    </source>
</reference>
<dbReference type="PANTHER" id="PTHR12697:SF5">
    <property type="entry name" value="DEOXYHYPUSINE HYDROXYLASE"/>
    <property type="match status" value="1"/>
</dbReference>
<evidence type="ECO:0000256" key="1">
    <source>
        <dbReference type="SAM" id="MobiDB-lite"/>
    </source>
</evidence>
<sequence length="211" mass="22009">MPLIKGKSNQPNDETTGREAGQADIAAAMSGGTVDERWAAVRAAANVPAGLDILRHALTTETVSRVREAIFTALARIGTPASAAVVAAYVGSDDPEMRTGALDALRAMPEATARHLPDLLRDSDPDVRLLACELVRNQPTEAANELLSSLLADEMQANVCAAAVEVLAEIGDHAILPVLQGCAARFPDDPFLAFAIGLASDRIGSQASCRG</sequence>
<accession>A0ABX8AI02</accession>
<dbReference type="Gene3D" id="1.25.10.10">
    <property type="entry name" value="Leucine-rich Repeat Variant"/>
    <property type="match status" value="1"/>
</dbReference>
<evidence type="ECO:0000313" key="2">
    <source>
        <dbReference type="EMBL" id="QUS42025.1"/>
    </source>
</evidence>
<gene>
    <name evidence="2" type="ORF">RPMA_26765</name>
</gene>
<evidence type="ECO:0000313" key="3">
    <source>
        <dbReference type="Proteomes" id="UP000682843"/>
    </source>
</evidence>
<name>A0ABX8AI02_9BRAD</name>
<dbReference type="InterPro" id="IPR016024">
    <property type="entry name" value="ARM-type_fold"/>
</dbReference>
<dbReference type="InterPro" id="IPR011989">
    <property type="entry name" value="ARM-like"/>
</dbReference>
<protein>
    <submittedName>
        <fullName evidence="2">HEAT repeat domain-containing protein</fullName>
    </submittedName>
</protein>
<proteinExistence type="predicted"/>
<dbReference type="Pfam" id="PF13646">
    <property type="entry name" value="HEAT_2"/>
    <property type="match status" value="2"/>
</dbReference>
<dbReference type="Proteomes" id="UP000682843">
    <property type="component" value="Chromosome"/>
</dbReference>
<dbReference type="PANTHER" id="PTHR12697">
    <property type="entry name" value="PBS LYASE HEAT-LIKE PROTEIN"/>
    <property type="match status" value="1"/>
</dbReference>
<dbReference type="EMBL" id="CP036498">
    <property type="protein sequence ID" value="QUS42025.1"/>
    <property type="molecule type" value="Genomic_DNA"/>
</dbReference>
<dbReference type="SUPFAM" id="SSF48371">
    <property type="entry name" value="ARM repeat"/>
    <property type="match status" value="1"/>
</dbReference>
<organism evidence="2 3">
    <name type="scientific">Tardiphaga alba</name>
    <dbReference type="NCBI Taxonomy" id="340268"/>
    <lineage>
        <taxon>Bacteria</taxon>
        <taxon>Pseudomonadati</taxon>
        <taxon>Pseudomonadota</taxon>
        <taxon>Alphaproteobacteria</taxon>
        <taxon>Hyphomicrobiales</taxon>
        <taxon>Nitrobacteraceae</taxon>
        <taxon>Tardiphaga</taxon>
    </lineage>
</organism>